<dbReference type="InterPro" id="IPR004843">
    <property type="entry name" value="Calcineurin-like_PHP"/>
</dbReference>
<dbReference type="KEGG" id="rpm:RSPPHO_02429"/>
<dbReference type="Pfam" id="PF02872">
    <property type="entry name" value="5_nucleotid_C"/>
    <property type="match status" value="1"/>
</dbReference>
<organism evidence="5 6">
    <name type="scientific">Pararhodospirillum photometricum DSM 122</name>
    <dbReference type="NCBI Taxonomy" id="1150469"/>
    <lineage>
        <taxon>Bacteria</taxon>
        <taxon>Pseudomonadati</taxon>
        <taxon>Pseudomonadota</taxon>
        <taxon>Alphaproteobacteria</taxon>
        <taxon>Rhodospirillales</taxon>
        <taxon>Rhodospirillaceae</taxon>
        <taxon>Pararhodospirillum</taxon>
    </lineage>
</organism>
<keyword evidence="2 5" id="KW-0378">Hydrolase</keyword>
<dbReference type="EC" id="3.1.3.5" evidence="5"/>
<dbReference type="Pfam" id="PF00149">
    <property type="entry name" value="Metallophos"/>
    <property type="match status" value="1"/>
</dbReference>
<dbReference type="PATRIC" id="fig|1150469.3.peg.2758"/>
<dbReference type="Gene3D" id="3.60.21.10">
    <property type="match status" value="1"/>
</dbReference>
<dbReference type="GO" id="GO:0008253">
    <property type="term" value="F:5'-nucleotidase activity"/>
    <property type="evidence" value="ECO:0007669"/>
    <property type="project" value="UniProtKB-EC"/>
</dbReference>
<dbReference type="PRINTS" id="PR01607">
    <property type="entry name" value="APYRASEFAMLY"/>
</dbReference>
<reference evidence="5 6" key="1">
    <citation type="submission" date="2012-02" db="EMBL/GenBank/DDBJ databases">
        <title>Shotgun genome sequence of Phaeospirillum photometricum DSM 122.</title>
        <authorList>
            <person name="Duquesne K."/>
            <person name="Sturgis J."/>
        </authorList>
    </citation>
    <scope>NUCLEOTIDE SEQUENCE [LARGE SCALE GENOMIC DNA]</scope>
    <source>
        <strain evidence="6">DSM122</strain>
    </source>
</reference>
<proteinExistence type="inferred from homology"/>
<dbReference type="PANTHER" id="PTHR11575">
    <property type="entry name" value="5'-NUCLEOTIDASE-RELATED"/>
    <property type="match status" value="1"/>
</dbReference>
<dbReference type="Gene3D" id="3.90.780.10">
    <property type="entry name" value="5'-Nucleotidase, C-terminal domain"/>
    <property type="match status" value="1"/>
</dbReference>
<dbReference type="AlphaFoldDB" id="H6SM40"/>
<keyword evidence="2" id="KW-0547">Nucleotide-binding</keyword>
<dbReference type="SUPFAM" id="SSF56300">
    <property type="entry name" value="Metallo-dependent phosphatases"/>
    <property type="match status" value="1"/>
</dbReference>
<dbReference type="STRING" id="1150469.RSPPHO_02429"/>
<dbReference type="InterPro" id="IPR029052">
    <property type="entry name" value="Metallo-depent_PP-like"/>
</dbReference>
<dbReference type="RefSeq" id="WP_014415687.1">
    <property type="nucleotide sequence ID" value="NC_017059.1"/>
</dbReference>
<evidence type="ECO:0000256" key="2">
    <source>
        <dbReference type="RuleBase" id="RU362119"/>
    </source>
</evidence>
<dbReference type="EMBL" id="HE663493">
    <property type="protein sequence ID" value="CCG09055.1"/>
    <property type="molecule type" value="Genomic_DNA"/>
</dbReference>
<dbReference type="PANTHER" id="PTHR11575:SF24">
    <property type="entry name" value="5'-NUCLEOTIDASE"/>
    <property type="match status" value="1"/>
</dbReference>
<dbReference type="GO" id="GO:0009166">
    <property type="term" value="P:nucleotide catabolic process"/>
    <property type="evidence" value="ECO:0007669"/>
    <property type="project" value="InterPro"/>
</dbReference>
<keyword evidence="6" id="KW-1185">Reference proteome</keyword>
<feature type="domain" description="5'-Nucleotidase C-terminal" evidence="4">
    <location>
        <begin position="326"/>
        <end position="468"/>
    </location>
</feature>
<dbReference type="InterPro" id="IPR036907">
    <property type="entry name" value="5'-Nucleotdase_C_sf"/>
</dbReference>
<keyword evidence="1" id="KW-0732">Signal</keyword>
<dbReference type="InterPro" id="IPR008334">
    <property type="entry name" value="5'-Nucleotdase_C"/>
</dbReference>
<protein>
    <submittedName>
        <fullName evidence="5">5'-Nucleotidase</fullName>
        <ecNumber evidence="5">3.1.3.5</ecNumber>
    </submittedName>
</protein>
<name>H6SM40_PARPM</name>
<dbReference type="InterPro" id="IPR006179">
    <property type="entry name" value="5_nucleotidase/apyrase"/>
</dbReference>
<dbReference type="SUPFAM" id="SSF55816">
    <property type="entry name" value="5'-nucleotidase (syn. UDP-sugar hydrolase), C-terminal domain"/>
    <property type="match status" value="1"/>
</dbReference>
<evidence type="ECO:0000259" key="4">
    <source>
        <dbReference type="Pfam" id="PF02872"/>
    </source>
</evidence>
<dbReference type="GO" id="GO:0000166">
    <property type="term" value="F:nucleotide binding"/>
    <property type="evidence" value="ECO:0007669"/>
    <property type="project" value="UniProtKB-KW"/>
</dbReference>
<evidence type="ECO:0000259" key="3">
    <source>
        <dbReference type="Pfam" id="PF00149"/>
    </source>
</evidence>
<gene>
    <name evidence="5" type="ORF">RSPPHO_02429</name>
</gene>
<sequence>MTGTRRARWGAGLLVVGLLLGGPAWAEGRPSAVLRLLHVNDVYEVDPDAEGAGGLAALKTLVAHERSRPGADQTVVTFGGDLISPSLLSGLDQGAHMLTAMGQVGVEVAVPGNHEFDFGAPVLARLLGSTPFPWLGTNVLGQDGQPFAGMERTALRSVGAYKVGFLGVLTPETTKLSSPGATVRFAPVVETVRETVAALKAQGADVIVALTHQDVADDRALLERVPAIDVIVGGHDHEGIVWSDQGRVILKAGSDAKALGVIDLTLQERPTKTGPVVTTRPDVRLIPNVGQTPDPALAGLIAQWHASLDDALGQPLVTLGVPLDSRRAAVRTQESTMGDLIADALRIGTGADVALVNGGGIRADRLYDAGASLSARDVLTELPFGNVVMVLRLTGAELRAALEHGLSAVEEGAGRFPQVSGLTLTWDRKKPAGSRLVTVAVAGTPLDPAASYTLATTNFTADGGDGYTFGTARPVVDASAGRLMTTLVIDYLKSLGGEVKTLETGRLIPVE</sequence>
<evidence type="ECO:0000313" key="5">
    <source>
        <dbReference type="EMBL" id="CCG09055.1"/>
    </source>
</evidence>
<dbReference type="OrthoDB" id="5469761at2"/>
<dbReference type="Proteomes" id="UP000033220">
    <property type="component" value="Chromosome DSM 122"/>
</dbReference>
<dbReference type="eggNOG" id="COG0737">
    <property type="taxonomic scope" value="Bacteria"/>
</dbReference>
<accession>H6SM40</accession>
<feature type="domain" description="Calcineurin-like phosphoesterase" evidence="3">
    <location>
        <begin position="34"/>
        <end position="238"/>
    </location>
</feature>
<evidence type="ECO:0000256" key="1">
    <source>
        <dbReference type="ARBA" id="ARBA00022729"/>
    </source>
</evidence>
<comment type="similarity">
    <text evidence="2">Belongs to the 5'-nucleotidase family.</text>
</comment>
<evidence type="ECO:0000313" key="6">
    <source>
        <dbReference type="Proteomes" id="UP000033220"/>
    </source>
</evidence>
<dbReference type="HOGENOM" id="CLU_005854_7_2_5"/>